<keyword evidence="2" id="KW-1185">Reference proteome</keyword>
<dbReference type="Proteomes" id="UP000251243">
    <property type="component" value="Segment"/>
</dbReference>
<dbReference type="RefSeq" id="YP_009803174.1">
    <property type="nucleotide sequence ID" value="NC_047992.1"/>
</dbReference>
<dbReference type="EMBL" id="MH271320">
    <property type="protein sequence ID" value="AWY06685.1"/>
    <property type="molecule type" value="Genomic_DNA"/>
</dbReference>
<gene>
    <name evidence="1" type="primary">51</name>
    <name evidence="1" type="ORF">SEA_ZETA1847_51</name>
</gene>
<protein>
    <submittedName>
        <fullName evidence="1">Uncharacterized protein</fullName>
    </submittedName>
</protein>
<evidence type="ECO:0000313" key="1">
    <source>
        <dbReference type="EMBL" id="AWY06685.1"/>
    </source>
</evidence>
<sequence>MSRTAVLEPDLAAGDVPTRTSLLCQHGREGYCHDDASDAERRAVAFLYEHAYAYALPALGADEAEGYAAWSLAEAWAPGALILSGSHSRDLAEYRAARGL</sequence>
<dbReference type="KEGG" id="vg:54993734"/>
<accession>A0A2Z4Q9V5</accession>
<dbReference type="GeneID" id="54993734"/>
<evidence type="ECO:0000313" key="2">
    <source>
        <dbReference type="Proteomes" id="UP000251243"/>
    </source>
</evidence>
<organism evidence="1 2">
    <name type="scientific">Microbacterium phage Zeta1847</name>
    <dbReference type="NCBI Taxonomy" id="2201444"/>
    <lineage>
        <taxon>Viruses</taxon>
        <taxon>Duplodnaviria</taxon>
        <taxon>Heunggongvirae</taxon>
        <taxon>Uroviricota</taxon>
        <taxon>Caudoviricetes</taxon>
        <taxon>Casidaviridae</taxon>
        <taxon>Zetavirus</taxon>
        <taxon>Zetavirus zeta1847</taxon>
    </lineage>
</organism>
<proteinExistence type="predicted"/>
<name>A0A2Z4Q9V5_9CAUD</name>
<reference evidence="2" key="1">
    <citation type="submission" date="2018-04" db="EMBL/GenBank/DDBJ databases">
        <authorList>
            <person name="Go L.Y."/>
            <person name="Mitchell J.A."/>
        </authorList>
    </citation>
    <scope>NUCLEOTIDE SEQUENCE [LARGE SCALE GENOMIC DNA]</scope>
</reference>